<dbReference type="Pfam" id="PF00335">
    <property type="entry name" value="Tetraspanin"/>
    <property type="match status" value="1"/>
</dbReference>
<feature type="transmembrane region" description="Helical" evidence="6">
    <location>
        <begin position="125"/>
        <end position="147"/>
    </location>
</feature>
<feature type="compositionally biased region" description="Basic and acidic residues" evidence="5">
    <location>
        <begin position="11"/>
        <end position="25"/>
    </location>
</feature>
<evidence type="ECO:0000256" key="2">
    <source>
        <dbReference type="ARBA" id="ARBA00022692"/>
    </source>
</evidence>
<dbReference type="Gene3D" id="1.10.1450.10">
    <property type="entry name" value="Tetraspanin"/>
    <property type="match status" value="1"/>
</dbReference>
<dbReference type="InterPro" id="IPR008952">
    <property type="entry name" value="Tetraspanin_EC2_sf"/>
</dbReference>
<feature type="transmembrane region" description="Helical" evidence="6">
    <location>
        <begin position="55"/>
        <end position="81"/>
    </location>
</feature>
<feature type="transmembrane region" description="Helical" evidence="6">
    <location>
        <begin position="93"/>
        <end position="113"/>
    </location>
</feature>
<name>A0ABR3IBE1_LOXSC</name>
<gene>
    <name evidence="7" type="ORF">ABMA27_013767</name>
</gene>
<keyword evidence="4 6" id="KW-0472">Membrane</keyword>
<feature type="region of interest" description="Disordered" evidence="5">
    <location>
        <begin position="11"/>
        <end position="32"/>
    </location>
</feature>
<sequence length="299" mass="32842">MENLKTLFKAKESKTSKHDAAHTHTEPASTSAAKRELAELTTKVKAGCCQPCFKIIFVVLGTVAILKCIAEIFVTVSTAIATRLYGSEQSGRLVGMVILALLAAVVISILIYAKIAVFRNQTKPLHTAAIVLVIVAALQAVVLGVAVRVTDQDELNLTRDLQNSFKLSRDNNPRHAAIWAATQHELTCCGVNGPEDYRTSNLPDFFSPNVPISCCPSYDPDRSELVQERKRETCKAKKEYYDIGCKDLVLEAFRTSAHLLIGLTVALIVFEIILAITASIIYKKVKNQKKLRFSAAQKP</sequence>
<evidence type="ECO:0000256" key="4">
    <source>
        <dbReference type="ARBA" id="ARBA00023136"/>
    </source>
</evidence>
<accession>A0ABR3IBE1</accession>
<comment type="caution">
    <text evidence="7">The sequence shown here is derived from an EMBL/GenBank/DDBJ whole genome shotgun (WGS) entry which is preliminary data.</text>
</comment>
<evidence type="ECO:0000256" key="3">
    <source>
        <dbReference type="ARBA" id="ARBA00022989"/>
    </source>
</evidence>
<dbReference type="EMBL" id="JBEUOH010000005">
    <property type="protein sequence ID" value="KAL0893584.1"/>
    <property type="molecule type" value="Genomic_DNA"/>
</dbReference>
<proteinExistence type="predicted"/>
<dbReference type="Proteomes" id="UP001549920">
    <property type="component" value="Unassembled WGS sequence"/>
</dbReference>
<reference evidence="7 8" key="1">
    <citation type="submission" date="2024-06" db="EMBL/GenBank/DDBJ databases">
        <title>A chromosome-level genome assembly of beet webworm, Loxostege sticticalis.</title>
        <authorList>
            <person name="Zhang Y."/>
        </authorList>
    </citation>
    <scope>NUCLEOTIDE SEQUENCE [LARGE SCALE GENOMIC DNA]</scope>
    <source>
        <strain evidence="7">AQ026</strain>
        <tissue evidence="7">Whole body</tissue>
    </source>
</reference>
<dbReference type="PANTHER" id="PTHR19282">
    <property type="entry name" value="TETRASPANIN"/>
    <property type="match status" value="1"/>
</dbReference>
<keyword evidence="2 6" id="KW-0812">Transmembrane</keyword>
<evidence type="ECO:0000256" key="6">
    <source>
        <dbReference type="SAM" id="Phobius"/>
    </source>
</evidence>
<organism evidence="7 8">
    <name type="scientific">Loxostege sticticalis</name>
    <name type="common">Beet webworm moth</name>
    <dbReference type="NCBI Taxonomy" id="481309"/>
    <lineage>
        <taxon>Eukaryota</taxon>
        <taxon>Metazoa</taxon>
        <taxon>Ecdysozoa</taxon>
        <taxon>Arthropoda</taxon>
        <taxon>Hexapoda</taxon>
        <taxon>Insecta</taxon>
        <taxon>Pterygota</taxon>
        <taxon>Neoptera</taxon>
        <taxon>Endopterygota</taxon>
        <taxon>Lepidoptera</taxon>
        <taxon>Glossata</taxon>
        <taxon>Ditrysia</taxon>
        <taxon>Pyraloidea</taxon>
        <taxon>Crambidae</taxon>
        <taxon>Pyraustinae</taxon>
        <taxon>Loxostege</taxon>
    </lineage>
</organism>
<evidence type="ECO:0008006" key="9">
    <source>
        <dbReference type="Google" id="ProtNLM"/>
    </source>
</evidence>
<dbReference type="SUPFAM" id="SSF48652">
    <property type="entry name" value="Tetraspanin"/>
    <property type="match status" value="1"/>
</dbReference>
<evidence type="ECO:0000313" key="7">
    <source>
        <dbReference type="EMBL" id="KAL0893584.1"/>
    </source>
</evidence>
<evidence type="ECO:0000256" key="1">
    <source>
        <dbReference type="ARBA" id="ARBA00004141"/>
    </source>
</evidence>
<keyword evidence="3 6" id="KW-1133">Transmembrane helix</keyword>
<evidence type="ECO:0000256" key="5">
    <source>
        <dbReference type="SAM" id="MobiDB-lite"/>
    </source>
</evidence>
<comment type="subcellular location">
    <subcellularLocation>
        <location evidence="1">Membrane</location>
        <topology evidence="1">Multi-pass membrane protein</topology>
    </subcellularLocation>
</comment>
<dbReference type="EMBL" id="JBEUOH010000005">
    <property type="protein sequence ID" value="KAL0893586.1"/>
    <property type="molecule type" value="Genomic_DNA"/>
</dbReference>
<evidence type="ECO:0000313" key="8">
    <source>
        <dbReference type="Proteomes" id="UP001549920"/>
    </source>
</evidence>
<keyword evidence="8" id="KW-1185">Reference proteome</keyword>
<protein>
    <recommendedName>
        <fullName evidence="9">Tetraspanin</fullName>
    </recommendedName>
</protein>
<feature type="transmembrane region" description="Helical" evidence="6">
    <location>
        <begin position="259"/>
        <end position="282"/>
    </location>
</feature>
<dbReference type="InterPro" id="IPR018499">
    <property type="entry name" value="Tetraspanin/Peripherin"/>
</dbReference>